<comment type="subcellular location">
    <subcellularLocation>
        <location evidence="5">Cell membrane</location>
        <topology evidence="5">Multi-pass membrane protein</topology>
    </subcellularLocation>
    <subcellularLocation>
        <location evidence="1">Membrane</location>
        <topology evidence="1">Multi-pass membrane protein</topology>
    </subcellularLocation>
</comment>
<comment type="caution">
    <text evidence="8">The sequence shown here is derived from an EMBL/GenBank/DDBJ whole genome shotgun (WGS) entry which is preliminary data.</text>
</comment>
<feature type="transmembrane region" description="Helical" evidence="5">
    <location>
        <begin position="88"/>
        <end position="112"/>
    </location>
</feature>
<dbReference type="Pfam" id="PF00528">
    <property type="entry name" value="BPD_transp_1"/>
    <property type="match status" value="1"/>
</dbReference>
<feature type="transmembrane region" description="Helical" evidence="5">
    <location>
        <begin position="189"/>
        <end position="207"/>
    </location>
</feature>
<dbReference type="EMBL" id="MCGI01000002">
    <property type="protein sequence ID" value="ODM11731.1"/>
    <property type="molecule type" value="Genomic_DNA"/>
</dbReference>
<comment type="similarity">
    <text evidence="5">Belongs to the binding-protein-dependent transport system permease family.</text>
</comment>
<evidence type="ECO:0000256" key="5">
    <source>
        <dbReference type="RuleBase" id="RU363032"/>
    </source>
</evidence>
<evidence type="ECO:0000256" key="1">
    <source>
        <dbReference type="ARBA" id="ARBA00004141"/>
    </source>
</evidence>
<evidence type="ECO:0000313" key="9">
    <source>
        <dbReference type="Proteomes" id="UP000094067"/>
    </source>
</evidence>
<proteinExistence type="inferred from homology"/>
<dbReference type="SUPFAM" id="SSF161098">
    <property type="entry name" value="MetI-like"/>
    <property type="match status" value="1"/>
</dbReference>
<dbReference type="GO" id="GO:0055085">
    <property type="term" value="P:transmembrane transport"/>
    <property type="evidence" value="ECO:0007669"/>
    <property type="project" value="InterPro"/>
</dbReference>
<name>A0A1E3AT92_9FIRM</name>
<dbReference type="PATRIC" id="fig|1432052.3.peg.2589"/>
<evidence type="ECO:0000313" key="8">
    <source>
        <dbReference type="EMBL" id="ODM11731.1"/>
    </source>
</evidence>
<evidence type="ECO:0000313" key="10">
    <source>
        <dbReference type="Proteomes" id="UP000095003"/>
    </source>
</evidence>
<keyword evidence="5" id="KW-0813">Transport</keyword>
<feature type="transmembrane region" description="Helical" evidence="5">
    <location>
        <begin position="124"/>
        <end position="144"/>
    </location>
</feature>
<gene>
    <name evidence="8" type="primary">yteP_49</name>
    <name evidence="7" type="synonym">yteP_52</name>
    <name evidence="8" type="ORF">BEH84_02346</name>
    <name evidence="7" type="ORF">BEI61_02983</name>
</gene>
<dbReference type="PROSITE" id="PS50928">
    <property type="entry name" value="ABC_TM1"/>
    <property type="match status" value="1"/>
</dbReference>
<dbReference type="GO" id="GO:0005886">
    <property type="term" value="C:plasma membrane"/>
    <property type="evidence" value="ECO:0007669"/>
    <property type="project" value="UniProtKB-SubCell"/>
</dbReference>
<dbReference type="InterPro" id="IPR035906">
    <property type="entry name" value="MetI-like_sf"/>
</dbReference>
<dbReference type="Proteomes" id="UP000095003">
    <property type="component" value="Unassembled WGS sequence"/>
</dbReference>
<evidence type="ECO:0000256" key="2">
    <source>
        <dbReference type="ARBA" id="ARBA00022692"/>
    </source>
</evidence>
<protein>
    <submittedName>
        <fullName evidence="8">Putative multiple-sugar transport system permease YteP</fullName>
    </submittedName>
</protein>
<sequence>MSKVRIDKKNIRKSFFKSVKRDKYLILMVLPCILFFVIFHYIPMFWNIIAFEKYNARQGIFGSQWVGLENFRRFFASPYAFRVIRNTLVINLMDLVFGFPVPIIFALLLNEVRNNKVKRTIQTFTYLPHFISVVVVVGMMNILLSPTDGLVNKLIVGLGGNSINFLVDVKWFRWLYVLSNIWQNFGWDSIIYFAAIAGINAEIYEAAMVDGAGRWKKMIYITLPSIVPTVIILLIMRIGWLLSVGFEKVLLMYNEATYEVADVISTYIYRASLLNADFSYGTAIGLFNCVISLVLVLGANWVSRRFSETSLF</sequence>
<keyword evidence="3 5" id="KW-1133">Transmembrane helix</keyword>
<dbReference type="PANTHER" id="PTHR43496:SF1">
    <property type="entry name" value="POLYGALACTURONAN_RHAMNOGALACTURONAN TRANSPORT SYSTEM PERMEASE PROTEIN YTEP"/>
    <property type="match status" value="1"/>
</dbReference>
<dbReference type="AlphaFoldDB" id="A0A1E3AT92"/>
<keyword evidence="8" id="KW-0762">Sugar transport</keyword>
<dbReference type="PANTHER" id="PTHR43496">
    <property type="entry name" value="PROTEIN LPLB"/>
    <property type="match status" value="1"/>
</dbReference>
<feature type="transmembrane region" description="Helical" evidence="5">
    <location>
        <begin position="219"/>
        <end position="242"/>
    </location>
</feature>
<evidence type="ECO:0000256" key="3">
    <source>
        <dbReference type="ARBA" id="ARBA00022989"/>
    </source>
</evidence>
<evidence type="ECO:0000259" key="6">
    <source>
        <dbReference type="PROSITE" id="PS50928"/>
    </source>
</evidence>
<reference evidence="9 10" key="1">
    <citation type="submission" date="2016-07" db="EMBL/GenBank/DDBJ databases">
        <title>Characterization of isolates of Eisenbergiella tayi derived from blood cultures, using whole genome sequencing.</title>
        <authorList>
            <person name="Burdz T."/>
            <person name="Wiebe D."/>
            <person name="Huynh C."/>
            <person name="Bernard K."/>
        </authorList>
    </citation>
    <scope>NUCLEOTIDE SEQUENCE [LARGE SCALE GENOMIC DNA]</scope>
    <source>
        <strain evidence="7 9">NML 110608</strain>
        <strain evidence="8 10">NML 120489</strain>
    </source>
</reference>
<dbReference type="GeneID" id="93303742"/>
<keyword evidence="2 5" id="KW-0812">Transmembrane</keyword>
<evidence type="ECO:0000256" key="4">
    <source>
        <dbReference type="ARBA" id="ARBA00023136"/>
    </source>
</evidence>
<evidence type="ECO:0000313" key="7">
    <source>
        <dbReference type="EMBL" id="ODM07093.1"/>
    </source>
</evidence>
<accession>A0A1E3AT92</accession>
<dbReference type="Gene3D" id="1.10.3720.10">
    <property type="entry name" value="MetI-like"/>
    <property type="match status" value="1"/>
</dbReference>
<dbReference type="CDD" id="cd06261">
    <property type="entry name" value="TM_PBP2"/>
    <property type="match status" value="1"/>
</dbReference>
<dbReference type="EMBL" id="MCGH01000002">
    <property type="protein sequence ID" value="ODM07093.1"/>
    <property type="molecule type" value="Genomic_DNA"/>
</dbReference>
<feature type="transmembrane region" description="Helical" evidence="5">
    <location>
        <begin position="24"/>
        <end position="42"/>
    </location>
</feature>
<feature type="transmembrane region" description="Helical" evidence="5">
    <location>
        <begin position="278"/>
        <end position="302"/>
    </location>
</feature>
<feature type="domain" description="ABC transmembrane type-1" evidence="6">
    <location>
        <begin position="84"/>
        <end position="299"/>
    </location>
</feature>
<dbReference type="InterPro" id="IPR000515">
    <property type="entry name" value="MetI-like"/>
</dbReference>
<keyword evidence="4 5" id="KW-0472">Membrane</keyword>
<dbReference type="RefSeq" id="WP_044968758.1">
    <property type="nucleotide sequence ID" value="NZ_BAABXS010000001.1"/>
</dbReference>
<organism evidence="8 10">
    <name type="scientific">Eisenbergiella tayi</name>
    <dbReference type="NCBI Taxonomy" id="1432052"/>
    <lineage>
        <taxon>Bacteria</taxon>
        <taxon>Bacillati</taxon>
        <taxon>Bacillota</taxon>
        <taxon>Clostridia</taxon>
        <taxon>Lachnospirales</taxon>
        <taxon>Lachnospiraceae</taxon>
        <taxon>Eisenbergiella</taxon>
    </lineage>
</organism>
<dbReference type="Proteomes" id="UP000094067">
    <property type="component" value="Unassembled WGS sequence"/>
</dbReference>